<proteinExistence type="predicted"/>
<sequence>MRYKFFISIILSIFLSVCHAISNPVVPNSSAVESDGSLNSVDPYQYCFKNSTWVVPPQTLLAYVYDNAIFTPVSDQTVWVISSYNQGYFTGQSYTAINNSLLSQRYLVGSVTTEGKVYITFYSGTSSRTDLVNGIGDLKVKSSGQCSFIMQMNSGQNGVSGLIHWSYMTPVRPGDVFYNNLPGTHMSVPQFLAQF</sequence>
<accession>A0A378M2P0</accession>
<dbReference type="EMBL" id="UGPB01000001">
    <property type="protein sequence ID" value="STY31445.1"/>
    <property type="molecule type" value="Genomic_DNA"/>
</dbReference>
<evidence type="ECO:0000313" key="3">
    <source>
        <dbReference type="Proteomes" id="UP000255297"/>
    </source>
</evidence>
<dbReference type="STRING" id="1122170.GCA_000701265_01365"/>
<evidence type="ECO:0000256" key="1">
    <source>
        <dbReference type="SAM" id="SignalP"/>
    </source>
</evidence>
<name>A0A378M2P0_9GAMM</name>
<reference evidence="2 3" key="1">
    <citation type="submission" date="2018-06" db="EMBL/GenBank/DDBJ databases">
        <authorList>
            <consortium name="Pathogen Informatics"/>
            <person name="Doyle S."/>
        </authorList>
    </citation>
    <scope>NUCLEOTIDE SEQUENCE [LARGE SCALE GENOMIC DNA]</scope>
    <source>
        <strain evidence="2 3">NCTC11532</strain>
    </source>
</reference>
<organism evidence="2 3">
    <name type="scientific">Legionella wadsworthii</name>
    <dbReference type="NCBI Taxonomy" id="28088"/>
    <lineage>
        <taxon>Bacteria</taxon>
        <taxon>Pseudomonadati</taxon>
        <taxon>Pseudomonadota</taxon>
        <taxon>Gammaproteobacteria</taxon>
        <taxon>Legionellales</taxon>
        <taxon>Legionellaceae</taxon>
        <taxon>Legionella</taxon>
    </lineage>
</organism>
<feature type="chain" id="PRO_5016945168" evidence="1">
    <location>
        <begin position="21"/>
        <end position="195"/>
    </location>
</feature>
<feature type="signal peptide" evidence="1">
    <location>
        <begin position="1"/>
        <end position="20"/>
    </location>
</feature>
<dbReference type="AlphaFoldDB" id="A0A378M2P0"/>
<protein>
    <submittedName>
        <fullName evidence="2">Uncharacterized protein</fullName>
    </submittedName>
</protein>
<evidence type="ECO:0000313" key="2">
    <source>
        <dbReference type="EMBL" id="STY31445.1"/>
    </source>
</evidence>
<keyword evidence="1" id="KW-0732">Signal</keyword>
<dbReference type="RefSeq" id="WP_031566443.1">
    <property type="nucleotide sequence ID" value="NZ_CAAAIS010000006.1"/>
</dbReference>
<gene>
    <name evidence="2" type="ORF">NCTC11532_02901</name>
</gene>
<dbReference type="OrthoDB" id="9182504at2"/>
<keyword evidence="3" id="KW-1185">Reference proteome</keyword>
<dbReference type="Proteomes" id="UP000255297">
    <property type="component" value="Unassembled WGS sequence"/>
</dbReference>